<dbReference type="Proteomes" id="UP000276061">
    <property type="component" value="Unassembled WGS sequence"/>
</dbReference>
<protein>
    <submittedName>
        <fullName evidence="1">Porin</fullName>
    </submittedName>
</protein>
<gene>
    <name evidence="1" type="ORF">EF878_05575</name>
</gene>
<evidence type="ECO:0000313" key="1">
    <source>
        <dbReference type="EMBL" id="RNM07966.1"/>
    </source>
</evidence>
<comment type="caution">
    <text evidence="1">The sequence shown here is derived from an EMBL/GenBank/DDBJ whole genome shotgun (WGS) entry which is preliminary data.</text>
</comment>
<organism evidence="1 2">
    <name type="scientific">Dickeya undicola</name>
    <dbReference type="NCBI Taxonomy" id="1577887"/>
    <lineage>
        <taxon>Bacteria</taxon>
        <taxon>Pseudomonadati</taxon>
        <taxon>Pseudomonadota</taxon>
        <taxon>Gammaproteobacteria</taxon>
        <taxon>Enterobacterales</taxon>
        <taxon>Pectobacteriaceae</taxon>
        <taxon>Dickeya</taxon>
    </lineage>
</organism>
<dbReference type="EMBL" id="RJLR01000011">
    <property type="protein sequence ID" value="RNM07966.1"/>
    <property type="molecule type" value="Genomic_DNA"/>
</dbReference>
<reference evidence="1 2" key="1">
    <citation type="submission" date="2018-11" db="EMBL/GenBank/DDBJ databases">
        <title>Characterization of surface water Dickeya isolates.</title>
        <authorList>
            <person name="Van Gijsegem F."/>
            <person name="Pedron J."/>
        </authorList>
    </citation>
    <scope>NUCLEOTIDE SEQUENCE [LARGE SCALE GENOMIC DNA]</scope>
    <source>
        <strain evidence="1 2">FVG1-MFV-O17</strain>
    </source>
</reference>
<dbReference type="OrthoDB" id="6433089at2"/>
<accession>A0A3N0G6V2</accession>
<dbReference type="RefSeq" id="WP_123252218.1">
    <property type="nucleotide sequence ID" value="NZ_RJLR01000011.1"/>
</dbReference>
<evidence type="ECO:0000313" key="2">
    <source>
        <dbReference type="Proteomes" id="UP000276061"/>
    </source>
</evidence>
<name>A0A3N0G6V2_9GAMM</name>
<sequence>MKQTHETQISTTQSVDLIASIVGRKLDITGEKTRCLAITGALSQVTRAFYSRQVVTGETNAAVNHGNNQTP</sequence>
<proteinExistence type="predicted"/>
<dbReference type="AlphaFoldDB" id="A0A3N0G6V2"/>